<reference evidence="1 2" key="1">
    <citation type="submission" date="2018-03" db="EMBL/GenBank/DDBJ databases">
        <title>Complete genome sequencing of Faecalibacterium prausnitzii strains isolated from the human gut.</title>
        <authorList>
            <person name="Fitzgerald B.C."/>
            <person name="Shkoporov A.N."/>
            <person name="Ross P.R."/>
            <person name="Hill C."/>
        </authorList>
    </citation>
    <scope>NUCLEOTIDE SEQUENCE [LARGE SCALE GENOMIC DNA]</scope>
    <source>
        <strain evidence="1 2">ATCC 27768</strain>
    </source>
</reference>
<dbReference type="Proteomes" id="UP000252378">
    <property type="component" value="Unassembled WGS sequence"/>
</dbReference>
<dbReference type="GO" id="GO:0005840">
    <property type="term" value="C:ribosome"/>
    <property type="evidence" value="ECO:0007669"/>
    <property type="project" value="UniProtKB-KW"/>
</dbReference>
<evidence type="ECO:0000313" key="1">
    <source>
        <dbReference type="EMBL" id="RCH43615.1"/>
    </source>
</evidence>
<accession>A0A367FZ23</accession>
<keyword evidence="1" id="KW-0689">Ribosomal protein</keyword>
<evidence type="ECO:0000313" key="2">
    <source>
        <dbReference type="Proteomes" id="UP000252378"/>
    </source>
</evidence>
<dbReference type="AlphaFoldDB" id="A0A367FZ23"/>
<comment type="caution">
    <text evidence="1">The sequence shown here is derived from an EMBL/GenBank/DDBJ whole genome shotgun (WGS) entry which is preliminary data.</text>
</comment>
<dbReference type="RefSeq" id="WP_113993136.1">
    <property type="nucleotide sequence ID" value="NZ_JAWHPP010000017.1"/>
</dbReference>
<dbReference type="EMBL" id="PXUP01000020">
    <property type="protein sequence ID" value="RCH43615.1"/>
    <property type="molecule type" value="Genomic_DNA"/>
</dbReference>
<gene>
    <name evidence="1" type="ORF">C7J97_12295</name>
</gene>
<proteinExistence type="predicted"/>
<name>A0A367FZ23_9FIRM</name>
<organism evidence="1 2">
    <name type="scientific">Faecalibacterium prausnitzii</name>
    <dbReference type="NCBI Taxonomy" id="853"/>
    <lineage>
        <taxon>Bacteria</taxon>
        <taxon>Bacillati</taxon>
        <taxon>Bacillota</taxon>
        <taxon>Clostridia</taxon>
        <taxon>Eubacteriales</taxon>
        <taxon>Oscillospiraceae</taxon>
        <taxon>Faecalibacterium</taxon>
    </lineage>
</organism>
<keyword evidence="1" id="KW-0687">Ribonucleoprotein</keyword>
<protein>
    <submittedName>
        <fullName evidence="1">30S ribosomal protein S6</fullName>
    </submittedName>
</protein>
<sequence length="66" mass="7722">MGASKRICPNCGRKMKQQFIGLFHCKCGTSWKRDIGFFERTPDMIFALERKKIGSKVKQLPIIRYK</sequence>